<evidence type="ECO:0000313" key="3">
    <source>
        <dbReference type="Proteomes" id="UP000766629"/>
    </source>
</evidence>
<sequence>MITCQWKLSWPKLLTTSGTKSAQTAGERLFAVLLIVAFPCSGIKASGTPGTVHEDCAGRSPVKKKRQEDLNSPHRIAQRNAPNQCQGVLRHWNFIYDPNKKNTLCFV</sequence>
<dbReference type="RefSeq" id="WP_222507919.1">
    <property type="nucleotide sequence ID" value="NZ_JAHVJA010000002.1"/>
</dbReference>
<gene>
    <name evidence="2" type="ORF">KUV26_07710</name>
</gene>
<dbReference type="EMBL" id="JAHVJA010000002">
    <property type="protein sequence ID" value="MBY6139322.1"/>
    <property type="molecule type" value="Genomic_DNA"/>
</dbReference>
<organism evidence="2 3">
    <name type="scientific">Leisingera daeponensis</name>
    <dbReference type="NCBI Taxonomy" id="405746"/>
    <lineage>
        <taxon>Bacteria</taxon>
        <taxon>Pseudomonadati</taxon>
        <taxon>Pseudomonadota</taxon>
        <taxon>Alphaproteobacteria</taxon>
        <taxon>Rhodobacterales</taxon>
        <taxon>Roseobacteraceae</taxon>
        <taxon>Leisingera</taxon>
    </lineage>
</organism>
<feature type="region of interest" description="Disordered" evidence="1">
    <location>
        <begin position="44"/>
        <end position="77"/>
    </location>
</feature>
<comment type="caution">
    <text evidence="2">The sequence shown here is derived from an EMBL/GenBank/DDBJ whole genome shotgun (WGS) entry which is preliminary data.</text>
</comment>
<name>A0ABS7NDQ3_9RHOB</name>
<accession>A0ABS7NDQ3</accession>
<dbReference type="Proteomes" id="UP000766629">
    <property type="component" value="Unassembled WGS sequence"/>
</dbReference>
<evidence type="ECO:0000313" key="2">
    <source>
        <dbReference type="EMBL" id="MBY6139322.1"/>
    </source>
</evidence>
<proteinExistence type="predicted"/>
<evidence type="ECO:0000256" key="1">
    <source>
        <dbReference type="SAM" id="MobiDB-lite"/>
    </source>
</evidence>
<evidence type="ECO:0008006" key="4">
    <source>
        <dbReference type="Google" id="ProtNLM"/>
    </source>
</evidence>
<reference evidence="2 3" key="1">
    <citation type="submission" date="2021-06" db="EMBL/GenBank/DDBJ databases">
        <title>50 bacteria genomes isolated from Dapeng, Shenzhen, China.</title>
        <authorList>
            <person name="Zheng W."/>
            <person name="Yu S."/>
            <person name="Huang Y."/>
        </authorList>
    </citation>
    <scope>NUCLEOTIDE SEQUENCE [LARGE SCALE GENOMIC DNA]</scope>
    <source>
        <strain evidence="2 3">DP1N14-2</strain>
    </source>
</reference>
<keyword evidence="3" id="KW-1185">Reference proteome</keyword>
<protein>
    <recommendedName>
        <fullName evidence="4">Secreted protein</fullName>
    </recommendedName>
</protein>